<dbReference type="AlphaFoldDB" id="A0AB94IKJ7"/>
<gene>
    <name evidence="6" type="ORF">BAVI_17112</name>
</gene>
<sequence length="355" mass="41671">MNPKVSIIVPIYNVEKYLSRSLDSLLAQTLKEIEIIAINDGSKDSSLDILKEYALKDSRIKVLDKPNGGVSSARNEGIKIATGEYIGFVDPDDWVDQEMYEIMYNYAISEKVDIVMCSYIREFENHSKLKEFNLPGEVRYDDDEVKLIVMRRLVGPLNEEIANPELLDAWGTVWSKLYRAEIIKENGIRLIDLNKIGTNEDTLFNIEVFYYAKSFLFINSPYYHYWRANSTSVTTGFKPNLMDQWIYLFSYIEKFLKDKKMNEYFFIALNNRICINTLGLGLNTISKANHSSPLKKIQNIKIFLRNKRIKHSFKRLEMSQFPIVWRVFYFFAKIRFAAGFYLMLICIEYLRKINR</sequence>
<comment type="caution">
    <text evidence="6">The sequence shown here is derived from an EMBL/GenBank/DDBJ whole genome shotgun (WGS) entry which is preliminary data.</text>
</comment>
<dbReference type="EMBL" id="ALAN01000092">
    <property type="protein sequence ID" value="ETI67570.1"/>
    <property type="molecule type" value="Genomic_DNA"/>
</dbReference>
<keyword evidence="2" id="KW-0328">Glycosyltransferase</keyword>
<evidence type="ECO:0000256" key="1">
    <source>
        <dbReference type="ARBA" id="ARBA00006739"/>
    </source>
</evidence>
<evidence type="ECO:0000256" key="4">
    <source>
        <dbReference type="SAM" id="Phobius"/>
    </source>
</evidence>
<name>A0AB94IKJ7_9BACI</name>
<feature type="transmembrane region" description="Helical" evidence="4">
    <location>
        <begin position="327"/>
        <end position="350"/>
    </location>
</feature>
<evidence type="ECO:0000256" key="2">
    <source>
        <dbReference type="ARBA" id="ARBA00022676"/>
    </source>
</evidence>
<evidence type="ECO:0000313" key="7">
    <source>
        <dbReference type="Proteomes" id="UP000018877"/>
    </source>
</evidence>
<keyword evidence="4" id="KW-0812">Transmembrane</keyword>
<evidence type="ECO:0000256" key="3">
    <source>
        <dbReference type="ARBA" id="ARBA00022679"/>
    </source>
</evidence>
<dbReference type="CDD" id="cd00761">
    <property type="entry name" value="Glyco_tranf_GTA_type"/>
    <property type="match status" value="1"/>
</dbReference>
<keyword evidence="7" id="KW-1185">Reference proteome</keyword>
<proteinExistence type="inferred from homology"/>
<dbReference type="InterPro" id="IPR029044">
    <property type="entry name" value="Nucleotide-diphossugar_trans"/>
</dbReference>
<dbReference type="RefSeq" id="WP_024029601.1">
    <property type="nucleotide sequence ID" value="NZ_ALAN01000092.1"/>
</dbReference>
<dbReference type="SUPFAM" id="SSF53448">
    <property type="entry name" value="Nucleotide-diphospho-sugar transferases"/>
    <property type="match status" value="1"/>
</dbReference>
<dbReference type="PANTHER" id="PTHR22916">
    <property type="entry name" value="GLYCOSYLTRANSFERASE"/>
    <property type="match status" value="1"/>
</dbReference>
<feature type="domain" description="Glycosyltransferase 2-like" evidence="5">
    <location>
        <begin position="6"/>
        <end position="125"/>
    </location>
</feature>
<evidence type="ECO:0000313" key="6">
    <source>
        <dbReference type="EMBL" id="ETI67570.1"/>
    </source>
</evidence>
<dbReference type="GO" id="GO:0016757">
    <property type="term" value="F:glycosyltransferase activity"/>
    <property type="evidence" value="ECO:0007669"/>
    <property type="project" value="UniProtKB-KW"/>
</dbReference>
<reference evidence="6 7" key="1">
    <citation type="journal article" date="2014" name="Environ. Microbiol.">
        <title>The nitrate-ammonifying and nosZ-carrying bacterium Bacillus vireti is a potent source and sink for nitric and nitrous oxide under high nitrate conditions.</title>
        <authorList>
            <person name="Mania D."/>
            <person name="Heylen K."/>
            <person name="van Spanning R.J."/>
            <person name="Frostegard A."/>
        </authorList>
    </citation>
    <scope>NUCLEOTIDE SEQUENCE [LARGE SCALE GENOMIC DNA]</scope>
    <source>
        <strain evidence="6 7">LMG 21834</strain>
    </source>
</reference>
<keyword evidence="4" id="KW-1133">Transmembrane helix</keyword>
<dbReference type="PANTHER" id="PTHR22916:SF51">
    <property type="entry name" value="GLYCOSYLTRANSFERASE EPSH-RELATED"/>
    <property type="match status" value="1"/>
</dbReference>
<comment type="similarity">
    <text evidence="1">Belongs to the glycosyltransferase 2 family.</text>
</comment>
<keyword evidence="4" id="KW-0472">Membrane</keyword>
<accession>A0AB94IKJ7</accession>
<dbReference type="Gene3D" id="3.90.550.10">
    <property type="entry name" value="Spore Coat Polysaccharide Biosynthesis Protein SpsA, Chain A"/>
    <property type="match status" value="1"/>
</dbReference>
<dbReference type="InterPro" id="IPR001173">
    <property type="entry name" value="Glyco_trans_2-like"/>
</dbReference>
<evidence type="ECO:0000259" key="5">
    <source>
        <dbReference type="Pfam" id="PF00535"/>
    </source>
</evidence>
<protein>
    <submittedName>
        <fullName evidence="6">Glycosyltransferase</fullName>
    </submittedName>
</protein>
<dbReference type="Proteomes" id="UP000018877">
    <property type="component" value="Unassembled WGS sequence"/>
</dbReference>
<keyword evidence="3" id="KW-0808">Transferase</keyword>
<dbReference type="Pfam" id="PF00535">
    <property type="entry name" value="Glycos_transf_2"/>
    <property type="match status" value="1"/>
</dbReference>
<organism evidence="6 7">
    <name type="scientific">Neobacillus vireti LMG 21834</name>
    <dbReference type="NCBI Taxonomy" id="1131730"/>
    <lineage>
        <taxon>Bacteria</taxon>
        <taxon>Bacillati</taxon>
        <taxon>Bacillota</taxon>
        <taxon>Bacilli</taxon>
        <taxon>Bacillales</taxon>
        <taxon>Bacillaceae</taxon>
        <taxon>Neobacillus</taxon>
    </lineage>
</organism>